<protein>
    <recommendedName>
        <fullName evidence="4">Bacterial Ig-like domain-containing protein</fullName>
    </recommendedName>
</protein>
<feature type="signal peptide" evidence="1">
    <location>
        <begin position="1"/>
        <end position="30"/>
    </location>
</feature>
<evidence type="ECO:0008006" key="4">
    <source>
        <dbReference type="Google" id="ProtNLM"/>
    </source>
</evidence>
<evidence type="ECO:0000256" key="1">
    <source>
        <dbReference type="SAM" id="SignalP"/>
    </source>
</evidence>
<name>A0ABR8MIY7_9ACTN</name>
<feature type="chain" id="PRO_5046228742" description="Bacterial Ig-like domain-containing protein" evidence="1">
    <location>
        <begin position="31"/>
        <end position="243"/>
    </location>
</feature>
<gene>
    <name evidence="2" type="ORF">IEZ25_15410</name>
</gene>
<evidence type="ECO:0000313" key="2">
    <source>
        <dbReference type="EMBL" id="MBD3916010.1"/>
    </source>
</evidence>
<proteinExistence type="predicted"/>
<comment type="caution">
    <text evidence="2">The sequence shown here is derived from an EMBL/GenBank/DDBJ whole genome shotgun (WGS) entry which is preliminary data.</text>
</comment>
<reference evidence="2 3" key="1">
    <citation type="submission" date="2020-09" db="EMBL/GenBank/DDBJ databases">
        <title>novel species in genus Nocardioides.</title>
        <authorList>
            <person name="Zhang G."/>
        </authorList>
    </citation>
    <scope>NUCLEOTIDE SEQUENCE [LARGE SCALE GENOMIC DNA]</scope>
    <source>
        <strain evidence="2 3">19197</strain>
    </source>
</reference>
<sequence length="243" mass="24994">MLRAGILRVVLAAAAVLVTSLAVSVSPASALIATTTTVAVAPHPTLAGYWTATPTITYAGGQITKGECTTYLDGVRVGLTLNCSGESFPTPSPGAHTVRVEYVPDPYGIPSDRETYASSEGSTSFIVAAPPVTTTPPAPTPASPVTSVAKVSTAKKSVAKKRRTFTVTVTATDGTPLSGTVFLVIAGPQKITQKLSVNAGHMVTSLVLKKTGNYTATVKVSKTTTFDSSTSPAVRFKVVAPKR</sequence>
<dbReference type="RefSeq" id="WP_191200336.1">
    <property type="nucleotide sequence ID" value="NZ_BAAAPA010000006.1"/>
</dbReference>
<keyword evidence="1" id="KW-0732">Signal</keyword>
<organism evidence="2 3">
    <name type="scientific">Nocardioides hwasunensis</name>
    <dbReference type="NCBI Taxonomy" id="397258"/>
    <lineage>
        <taxon>Bacteria</taxon>
        <taxon>Bacillati</taxon>
        <taxon>Actinomycetota</taxon>
        <taxon>Actinomycetes</taxon>
        <taxon>Propionibacteriales</taxon>
        <taxon>Nocardioidaceae</taxon>
        <taxon>Nocardioides</taxon>
    </lineage>
</organism>
<dbReference type="EMBL" id="JACXYY010000006">
    <property type="protein sequence ID" value="MBD3916010.1"/>
    <property type="molecule type" value="Genomic_DNA"/>
</dbReference>
<keyword evidence="3" id="KW-1185">Reference proteome</keyword>
<accession>A0ABR8MIY7</accession>
<evidence type="ECO:0000313" key="3">
    <source>
        <dbReference type="Proteomes" id="UP000649289"/>
    </source>
</evidence>
<dbReference type="Proteomes" id="UP000649289">
    <property type="component" value="Unassembled WGS sequence"/>
</dbReference>